<proteinExistence type="predicted"/>
<dbReference type="AlphaFoldDB" id="A0A8S9RMN0"/>
<feature type="transmembrane region" description="Helical" evidence="8">
    <location>
        <begin position="179"/>
        <end position="199"/>
    </location>
</feature>
<reference evidence="10" key="1">
    <citation type="submission" date="2019-12" db="EMBL/GenBank/DDBJ databases">
        <title>Genome sequencing and annotation of Brassica cretica.</title>
        <authorList>
            <person name="Studholme D.J."/>
            <person name="Sarris P."/>
        </authorList>
    </citation>
    <scope>NUCLEOTIDE SEQUENCE</scope>
    <source>
        <strain evidence="10">PFS-109/04</strain>
        <tissue evidence="10">Leaf</tissue>
    </source>
</reference>
<comment type="subcellular location">
    <subcellularLocation>
        <location evidence="1">Membrane</location>
        <topology evidence="1">Multi-pass membrane protein</topology>
    </subcellularLocation>
</comment>
<protein>
    <recommendedName>
        <fullName evidence="9">Amino acid transporter transmembrane domain-containing protein</fullName>
    </recommendedName>
</protein>
<evidence type="ECO:0000313" key="11">
    <source>
        <dbReference type="Proteomes" id="UP000712600"/>
    </source>
</evidence>
<keyword evidence="4" id="KW-0029">Amino-acid transport</keyword>
<dbReference type="EMBL" id="QGKX02000095">
    <property type="protein sequence ID" value="KAF3574568.1"/>
    <property type="molecule type" value="Genomic_DNA"/>
</dbReference>
<dbReference type="PANTHER" id="PTHR22950">
    <property type="entry name" value="AMINO ACID TRANSPORTER"/>
    <property type="match status" value="1"/>
</dbReference>
<comment type="caution">
    <text evidence="10">The sequence shown here is derived from an EMBL/GenBank/DDBJ whole genome shotgun (WGS) entry which is preliminary data.</text>
</comment>
<evidence type="ECO:0000256" key="3">
    <source>
        <dbReference type="ARBA" id="ARBA00022692"/>
    </source>
</evidence>
<evidence type="ECO:0000256" key="2">
    <source>
        <dbReference type="ARBA" id="ARBA00022448"/>
    </source>
</evidence>
<keyword evidence="6 8" id="KW-0472">Membrane</keyword>
<feature type="transmembrane region" description="Helical" evidence="8">
    <location>
        <begin position="428"/>
        <end position="450"/>
    </location>
</feature>
<keyword evidence="5 8" id="KW-1133">Transmembrane helix</keyword>
<evidence type="ECO:0000256" key="1">
    <source>
        <dbReference type="ARBA" id="ARBA00004141"/>
    </source>
</evidence>
<feature type="domain" description="Amino acid transporter transmembrane" evidence="9">
    <location>
        <begin position="21"/>
        <end position="237"/>
    </location>
</feature>
<name>A0A8S9RMN0_BRACR</name>
<feature type="transmembrane region" description="Helical" evidence="8">
    <location>
        <begin position="219"/>
        <end position="237"/>
    </location>
</feature>
<dbReference type="Proteomes" id="UP000712600">
    <property type="component" value="Unassembled WGS sequence"/>
</dbReference>
<accession>A0A8S9RMN0</accession>
<gene>
    <name evidence="10" type="ORF">F2Q69_00061956</name>
</gene>
<evidence type="ECO:0000313" key="10">
    <source>
        <dbReference type="EMBL" id="KAF3574568.1"/>
    </source>
</evidence>
<dbReference type="GO" id="GO:0031090">
    <property type="term" value="C:organelle membrane"/>
    <property type="evidence" value="ECO:0007669"/>
    <property type="project" value="UniProtKB-ARBA"/>
</dbReference>
<feature type="transmembrane region" description="Helical" evidence="8">
    <location>
        <begin position="98"/>
        <end position="119"/>
    </location>
</feature>
<keyword evidence="2" id="KW-0813">Transport</keyword>
<feature type="transmembrane region" description="Helical" evidence="8">
    <location>
        <begin position="279"/>
        <end position="299"/>
    </location>
</feature>
<feature type="transmembrane region" description="Helical" evidence="8">
    <location>
        <begin position="331"/>
        <end position="348"/>
    </location>
</feature>
<feature type="domain" description="Amino acid transporter transmembrane" evidence="9">
    <location>
        <begin position="261"/>
        <end position="444"/>
    </location>
</feature>
<evidence type="ECO:0000256" key="8">
    <source>
        <dbReference type="SAM" id="Phobius"/>
    </source>
</evidence>
<feature type="transmembrane region" description="Helical" evidence="8">
    <location>
        <begin position="52"/>
        <end position="73"/>
    </location>
</feature>
<dbReference type="GO" id="GO:0015179">
    <property type="term" value="F:L-amino acid transmembrane transporter activity"/>
    <property type="evidence" value="ECO:0007669"/>
    <property type="project" value="TreeGrafter"/>
</dbReference>
<evidence type="ECO:0000256" key="5">
    <source>
        <dbReference type="ARBA" id="ARBA00022989"/>
    </source>
</evidence>
<evidence type="ECO:0000256" key="7">
    <source>
        <dbReference type="SAM" id="MobiDB-lite"/>
    </source>
</evidence>
<evidence type="ECO:0000256" key="4">
    <source>
        <dbReference type="ARBA" id="ARBA00022970"/>
    </source>
</evidence>
<feature type="transmembrane region" description="Helical" evidence="8">
    <location>
        <begin position="150"/>
        <end position="167"/>
    </location>
</feature>
<evidence type="ECO:0000256" key="6">
    <source>
        <dbReference type="ARBA" id="ARBA00023136"/>
    </source>
</evidence>
<sequence length="455" mass="49060">MSPPIKNPLLPKQEPSSEKHGSTSGVVFNVSTSIIGAGIMSMPAAFKVLGVVPALLIITIIAWLSTISVGFLMKSTLAGEATTYAGVMKESFGKAGSVAVQVATMVATFGCMVIFSIIIGDVLSGNDNGGSVHLGVLQEWFGSHWWNTRIFSLLFIYAFVLLPLVLCRRVERLAFSSAISFLLAVLFVVISSVLAISALMEGQTKNPRLFPDLTNGGSFWNLFTASPVIVTAFTFHFNGKNPSLTPNVQEIGRLLFFRAVHPIGFELKDPLHVIPATKISVILCAAIYFATGLFGYLLFGDATMSDILVNFDESSGSSIGSLLNDIVRLSYALHLMLVFPLMNFSLRANLDELMFPTMKAPLAKDTKRFVGLTLALLICCFLSAIAVPDIWYFFQFLGSTTTVSIAFIFPAAIVLRNVHGVSTSREKIVAAIMLVLAVATSIVAISTNLYSVTSK</sequence>
<feature type="transmembrane region" description="Helical" evidence="8">
    <location>
        <begin position="393"/>
        <end position="416"/>
    </location>
</feature>
<feature type="transmembrane region" description="Helical" evidence="8">
    <location>
        <begin position="369"/>
        <end position="387"/>
    </location>
</feature>
<keyword evidence="3 8" id="KW-0812">Transmembrane</keyword>
<feature type="region of interest" description="Disordered" evidence="7">
    <location>
        <begin position="1"/>
        <end position="23"/>
    </location>
</feature>
<evidence type="ECO:0000259" key="9">
    <source>
        <dbReference type="Pfam" id="PF01490"/>
    </source>
</evidence>
<dbReference type="Pfam" id="PF01490">
    <property type="entry name" value="Aa_trans"/>
    <property type="match status" value="2"/>
</dbReference>
<dbReference type="PANTHER" id="PTHR22950:SF323">
    <property type="entry name" value="AMINO ACID TRANSPORTER AVT6C"/>
    <property type="match status" value="1"/>
</dbReference>
<organism evidence="10 11">
    <name type="scientific">Brassica cretica</name>
    <name type="common">Mustard</name>
    <dbReference type="NCBI Taxonomy" id="69181"/>
    <lineage>
        <taxon>Eukaryota</taxon>
        <taxon>Viridiplantae</taxon>
        <taxon>Streptophyta</taxon>
        <taxon>Embryophyta</taxon>
        <taxon>Tracheophyta</taxon>
        <taxon>Spermatophyta</taxon>
        <taxon>Magnoliopsida</taxon>
        <taxon>eudicotyledons</taxon>
        <taxon>Gunneridae</taxon>
        <taxon>Pentapetalae</taxon>
        <taxon>rosids</taxon>
        <taxon>malvids</taxon>
        <taxon>Brassicales</taxon>
        <taxon>Brassicaceae</taxon>
        <taxon>Brassiceae</taxon>
        <taxon>Brassica</taxon>
    </lineage>
</organism>
<dbReference type="InterPro" id="IPR013057">
    <property type="entry name" value="AA_transpt_TM"/>
</dbReference>